<comment type="similarity">
    <text evidence="1">Belongs to the sigma-70 factor family. ECF subfamily.</text>
</comment>
<dbReference type="InterPro" id="IPR014284">
    <property type="entry name" value="RNA_pol_sigma-70_dom"/>
</dbReference>
<evidence type="ECO:0000256" key="4">
    <source>
        <dbReference type="ARBA" id="ARBA00023163"/>
    </source>
</evidence>
<proteinExistence type="inferred from homology"/>
<dbReference type="InterPro" id="IPR013325">
    <property type="entry name" value="RNA_pol_sigma_r2"/>
</dbReference>
<dbReference type="PANTHER" id="PTHR43133">
    <property type="entry name" value="RNA POLYMERASE ECF-TYPE SIGMA FACTO"/>
    <property type="match status" value="1"/>
</dbReference>
<dbReference type="GO" id="GO:0006352">
    <property type="term" value="P:DNA-templated transcription initiation"/>
    <property type="evidence" value="ECO:0007669"/>
    <property type="project" value="InterPro"/>
</dbReference>
<keyword evidence="3" id="KW-0731">Sigma factor</keyword>
<dbReference type="Pfam" id="PF08281">
    <property type="entry name" value="Sigma70_r4_2"/>
    <property type="match status" value="1"/>
</dbReference>
<dbReference type="AlphaFoldDB" id="A0A2M8LGW3"/>
<dbReference type="InterPro" id="IPR036388">
    <property type="entry name" value="WH-like_DNA-bd_sf"/>
</dbReference>
<keyword evidence="4" id="KW-0804">Transcription</keyword>
<dbReference type="InterPro" id="IPR007627">
    <property type="entry name" value="RNA_pol_sigma70_r2"/>
</dbReference>
<gene>
    <name evidence="7" type="ORF">COV05_03310</name>
</gene>
<comment type="caution">
    <text evidence="7">The sequence shown here is derived from an EMBL/GenBank/DDBJ whole genome shotgun (WGS) entry which is preliminary data.</text>
</comment>
<dbReference type="GO" id="GO:0003677">
    <property type="term" value="F:DNA binding"/>
    <property type="evidence" value="ECO:0007669"/>
    <property type="project" value="InterPro"/>
</dbReference>
<dbReference type="Gene3D" id="1.10.10.10">
    <property type="entry name" value="Winged helix-like DNA-binding domain superfamily/Winged helix DNA-binding domain"/>
    <property type="match status" value="1"/>
</dbReference>
<dbReference type="SUPFAM" id="SSF88659">
    <property type="entry name" value="Sigma3 and sigma4 domains of RNA polymerase sigma factors"/>
    <property type="match status" value="1"/>
</dbReference>
<dbReference type="Proteomes" id="UP000231436">
    <property type="component" value="Unassembled WGS sequence"/>
</dbReference>
<dbReference type="Pfam" id="PF04542">
    <property type="entry name" value="Sigma70_r2"/>
    <property type="match status" value="1"/>
</dbReference>
<evidence type="ECO:0008006" key="9">
    <source>
        <dbReference type="Google" id="ProtNLM"/>
    </source>
</evidence>
<dbReference type="EMBL" id="PFEU01000016">
    <property type="protein sequence ID" value="PJE76681.1"/>
    <property type="molecule type" value="Genomic_DNA"/>
</dbReference>
<dbReference type="CDD" id="cd06171">
    <property type="entry name" value="Sigma70_r4"/>
    <property type="match status" value="1"/>
</dbReference>
<dbReference type="Gene3D" id="1.10.1740.10">
    <property type="match status" value="1"/>
</dbReference>
<reference evidence="8" key="1">
    <citation type="submission" date="2017-09" db="EMBL/GenBank/DDBJ databases">
        <title>Depth-based differentiation of microbial function through sediment-hosted aquifers and enrichment of novel symbionts in the deep terrestrial subsurface.</title>
        <authorList>
            <person name="Probst A.J."/>
            <person name="Ladd B."/>
            <person name="Jarett J.K."/>
            <person name="Geller-Mcgrath D.E."/>
            <person name="Sieber C.M.K."/>
            <person name="Emerson J.B."/>
            <person name="Anantharaman K."/>
            <person name="Thomas B.C."/>
            <person name="Malmstrom R."/>
            <person name="Stieglmeier M."/>
            <person name="Klingl A."/>
            <person name="Woyke T."/>
            <person name="Ryan C.M."/>
            <person name="Banfield J.F."/>
        </authorList>
    </citation>
    <scope>NUCLEOTIDE SEQUENCE [LARGE SCALE GENOMIC DNA]</scope>
</reference>
<feature type="domain" description="RNA polymerase sigma factor 70 region 4 type 2" evidence="6">
    <location>
        <begin position="105"/>
        <end position="156"/>
    </location>
</feature>
<evidence type="ECO:0000256" key="3">
    <source>
        <dbReference type="ARBA" id="ARBA00023082"/>
    </source>
</evidence>
<dbReference type="SUPFAM" id="SSF88946">
    <property type="entry name" value="Sigma2 domain of RNA polymerase sigma factors"/>
    <property type="match status" value="1"/>
</dbReference>
<evidence type="ECO:0000256" key="2">
    <source>
        <dbReference type="ARBA" id="ARBA00023015"/>
    </source>
</evidence>
<evidence type="ECO:0000256" key="1">
    <source>
        <dbReference type="ARBA" id="ARBA00010641"/>
    </source>
</evidence>
<dbReference type="InterPro" id="IPR013324">
    <property type="entry name" value="RNA_pol_sigma_r3/r4-like"/>
</dbReference>
<keyword evidence="2" id="KW-0805">Transcription regulation</keyword>
<dbReference type="InterPro" id="IPR013249">
    <property type="entry name" value="RNA_pol_sigma70_r4_t2"/>
</dbReference>
<protein>
    <recommendedName>
        <fullName evidence="9">RNA polymerase sigma factor</fullName>
    </recommendedName>
</protein>
<dbReference type="InterPro" id="IPR039425">
    <property type="entry name" value="RNA_pol_sigma-70-like"/>
</dbReference>
<accession>A0A2M8LGW3</accession>
<evidence type="ECO:0000259" key="5">
    <source>
        <dbReference type="Pfam" id="PF04542"/>
    </source>
</evidence>
<dbReference type="GO" id="GO:0016987">
    <property type="term" value="F:sigma factor activity"/>
    <property type="evidence" value="ECO:0007669"/>
    <property type="project" value="UniProtKB-KW"/>
</dbReference>
<evidence type="ECO:0000313" key="7">
    <source>
        <dbReference type="EMBL" id="PJE76681.1"/>
    </source>
</evidence>
<feature type="domain" description="RNA polymerase sigma-70 region 2" evidence="5">
    <location>
        <begin position="10"/>
        <end position="77"/>
    </location>
</feature>
<evidence type="ECO:0000259" key="6">
    <source>
        <dbReference type="Pfam" id="PF08281"/>
    </source>
</evidence>
<name>A0A2M8LGW3_9BACT</name>
<evidence type="ECO:0000313" key="8">
    <source>
        <dbReference type="Proteomes" id="UP000231436"/>
    </source>
</evidence>
<organism evidence="7 8">
    <name type="scientific">Candidatus Uhrbacteria bacterium CG10_big_fil_rev_8_21_14_0_10_48_16</name>
    <dbReference type="NCBI Taxonomy" id="1975038"/>
    <lineage>
        <taxon>Bacteria</taxon>
        <taxon>Candidatus Uhriibacteriota</taxon>
    </lineage>
</organism>
<dbReference type="PANTHER" id="PTHR43133:SF60">
    <property type="entry name" value="RNA POLYMERASE SIGMA FACTOR SIGV"/>
    <property type="match status" value="1"/>
</dbReference>
<sequence>MDKRAFEQFYKVNVDRIYRYVFFRVGRNQTVTEDLVSEIFMKALKHFHKYDPKISESAWIYRISHNHLANYFRDQKKHVDLEDVSFTLVGEDGRASFERHEEDLKLYTALDELSLDERRLVTMKYLEGYSYKEMAHILEKTTDGLKVATHRAMKKLKLCFPLKDN</sequence>
<dbReference type="NCBIfam" id="TIGR02937">
    <property type="entry name" value="sigma70-ECF"/>
    <property type="match status" value="1"/>
</dbReference>